<dbReference type="InterPro" id="IPR036875">
    <property type="entry name" value="Znf_CCHC_sf"/>
</dbReference>
<keyword evidence="1" id="KW-0862">Zinc</keyword>
<sequence>MEKTLYVSGEPISVRASSTLQIGDEVDQMALYTLEKFDCEGDVSSVAVRWEQWKRGLYIYMDVAAVDTEVKKRACLLHFGGTELQEVFYNIPGAHVTADEDSRERVFEIAIEKLDEYFSPKQSKVYERHMFRLLKQEPQEKFEKFLVRLRQQARKCQFASMDESIIDQITEKCASDELRKKILKIGDKITLDEILTEANSLEIIDRQLVNFGSKGGDIQGVNKISVRPDKEENTNRRREPCSRCRSTRHFARDTTCPARNKSCLKCGIVGHFRNQCRTKPTQKRRSGSEVNEESKRGRKRYKETNNVEEIMANVELTTKHTEYIFNVNSDASVRAEIGGVGVEMLIDSGCSHNLITDRTWEMLKENNARVSNQDRNPQKNFIAYGSTNPLEYEGHSKQI</sequence>
<dbReference type="InterPro" id="IPR001878">
    <property type="entry name" value="Znf_CCHC"/>
</dbReference>
<protein>
    <recommendedName>
        <fullName evidence="3">CCHC-type domain-containing protein</fullName>
    </recommendedName>
</protein>
<dbReference type="PANTHER" id="PTHR33198:SF21">
    <property type="entry name" value="RETROTRANSPOSON GAG DOMAIN-CONTAINING PROTEIN"/>
    <property type="match status" value="1"/>
</dbReference>
<evidence type="ECO:0000313" key="4">
    <source>
        <dbReference type="EMBL" id="KAJ8910327.1"/>
    </source>
</evidence>
<keyword evidence="1" id="KW-0863">Zinc-finger</keyword>
<keyword evidence="5" id="KW-1185">Reference proteome</keyword>
<evidence type="ECO:0000313" key="5">
    <source>
        <dbReference type="Proteomes" id="UP001159042"/>
    </source>
</evidence>
<dbReference type="SMART" id="SM00343">
    <property type="entry name" value="ZnF_C2HC"/>
    <property type="match status" value="2"/>
</dbReference>
<dbReference type="PROSITE" id="PS50158">
    <property type="entry name" value="ZF_CCHC"/>
    <property type="match status" value="1"/>
</dbReference>
<reference evidence="4 5" key="1">
    <citation type="journal article" date="2023" name="Insect Mol. Biol.">
        <title>Genome sequencing provides insights into the evolution of gene families encoding plant cell wall-degrading enzymes in longhorned beetles.</title>
        <authorList>
            <person name="Shin N.R."/>
            <person name="Okamura Y."/>
            <person name="Kirsch R."/>
            <person name="Pauchet Y."/>
        </authorList>
    </citation>
    <scope>NUCLEOTIDE SEQUENCE [LARGE SCALE GENOMIC DNA]</scope>
    <source>
        <strain evidence="4">EAD_L_NR</strain>
    </source>
</reference>
<gene>
    <name evidence="4" type="ORF">NQ315_012333</name>
</gene>
<dbReference type="CDD" id="cd00303">
    <property type="entry name" value="retropepsin_like"/>
    <property type="match status" value="1"/>
</dbReference>
<feature type="region of interest" description="Disordered" evidence="2">
    <location>
        <begin position="277"/>
        <end position="300"/>
    </location>
</feature>
<dbReference type="GO" id="GO:0003676">
    <property type="term" value="F:nucleic acid binding"/>
    <property type="evidence" value="ECO:0007669"/>
    <property type="project" value="InterPro"/>
</dbReference>
<dbReference type="GO" id="GO:0008270">
    <property type="term" value="F:zinc ion binding"/>
    <property type="evidence" value="ECO:0007669"/>
    <property type="project" value="UniProtKB-KW"/>
</dbReference>
<dbReference type="PANTHER" id="PTHR33198">
    <property type="entry name" value="ANK_REP_REGION DOMAIN-CONTAINING PROTEIN-RELATED"/>
    <property type="match status" value="1"/>
</dbReference>
<dbReference type="AlphaFoldDB" id="A0AAV8V8J6"/>
<evidence type="ECO:0000259" key="3">
    <source>
        <dbReference type="PROSITE" id="PS50158"/>
    </source>
</evidence>
<comment type="caution">
    <text evidence="4">The sequence shown here is derived from an EMBL/GenBank/DDBJ whole genome shotgun (WGS) entry which is preliminary data.</text>
</comment>
<keyword evidence="1" id="KW-0479">Metal-binding</keyword>
<dbReference type="SUPFAM" id="SSF57756">
    <property type="entry name" value="Retrovirus zinc finger-like domains"/>
    <property type="match status" value="1"/>
</dbReference>
<accession>A0AAV8V8J6</accession>
<name>A0AAV8V8J6_9CUCU</name>
<organism evidence="4 5">
    <name type="scientific">Exocentrus adspersus</name>
    <dbReference type="NCBI Taxonomy" id="1586481"/>
    <lineage>
        <taxon>Eukaryota</taxon>
        <taxon>Metazoa</taxon>
        <taxon>Ecdysozoa</taxon>
        <taxon>Arthropoda</taxon>
        <taxon>Hexapoda</taxon>
        <taxon>Insecta</taxon>
        <taxon>Pterygota</taxon>
        <taxon>Neoptera</taxon>
        <taxon>Endopterygota</taxon>
        <taxon>Coleoptera</taxon>
        <taxon>Polyphaga</taxon>
        <taxon>Cucujiformia</taxon>
        <taxon>Chrysomeloidea</taxon>
        <taxon>Cerambycidae</taxon>
        <taxon>Lamiinae</taxon>
        <taxon>Acanthocinini</taxon>
        <taxon>Exocentrus</taxon>
    </lineage>
</organism>
<dbReference type="Proteomes" id="UP001159042">
    <property type="component" value="Unassembled WGS sequence"/>
</dbReference>
<evidence type="ECO:0000256" key="2">
    <source>
        <dbReference type="SAM" id="MobiDB-lite"/>
    </source>
</evidence>
<dbReference type="Gene3D" id="4.10.60.10">
    <property type="entry name" value="Zinc finger, CCHC-type"/>
    <property type="match status" value="1"/>
</dbReference>
<evidence type="ECO:0000256" key="1">
    <source>
        <dbReference type="PROSITE-ProRule" id="PRU00047"/>
    </source>
</evidence>
<dbReference type="EMBL" id="JANEYG010000317">
    <property type="protein sequence ID" value="KAJ8910327.1"/>
    <property type="molecule type" value="Genomic_DNA"/>
</dbReference>
<feature type="domain" description="CCHC-type" evidence="3">
    <location>
        <begin position="263"/>
        <end position="277"/>
    </location>
</feature>
<proteinExistence type="predicted"/>